<proteinExistence type="predicted"/>
<dbReference type="VEuPathDB" id="FungiDB:ASPSYDRAFT_27546"/>
<dbReference type="OrthoDB" id="76567at2759"/>
<sequence>MSSTDAALASDPETWRIIKDPGHGFLGNLCAPAFQRYPYRGRVQFEDNFERAYEATSDDSEWFIVSSVNAETFSTEFLEAEEPPFSLWCAYDPTLELALVRMVNSIGHETAAGTFGNILQEALIPTGMHRCLKSNESTPYHANVTDFGRKQPDKAWKPARLPPDRSHKWPTAVLEVAYSESSSKLQSDLRWWMRAPEGEVKTILTMRVSRNEPSIIVERWESNDNGRSNCQQQVIISRRGNQNIITTGAPLVLYFERLFLRAPTVPRGRDIEIDTEKLEYLAESVWSEQGF</sequence>
<dbReference type="Proteomes" id="UP000184356">
    <property type="component" value="Unassembled WGS sequence"/>
</dbReference>
<evidence type="ECO:0000313" key="2">
    <source>
        <dbReference type="Proteomes" id="UP000184356"/>
    </source>
</evidence>
<dbReference type="STRING" id="1036612.A0A1L9TR37"/>
<dbReference type="GeneID" id="63760481"/>
<protein>
    <submittedName>
        <fullName evidence="1">Uncharacterized protein</fullName>
    </submittedName>
</protein>
<evidence type="ECO:0000313" key="1">
    <source>
        <dbReference type="EMBL" id="OJJ61887.1"/>
    </source>
</evidence>
<dbReference type="EMBL" id="KV878583">
    <property type="protein sequence ID" value="OJJ61887.1"/>
    <property type="molecule type" value="Genomic_DNA"/>
</dbReference>
<dbReference type="AlphaFoldDB" id="A0A1L9TR37"/>
<accession>A0A1L9TR37</accession>
<organism evidence="1 2">
    <name type="scientific">Aspergillus sydowii CBS 593.65</name>
    <dbReference type="NCBI Taxonomy" id="1036612"/>
    <lineage>
        <taxon>Eukaryota</taxon>
        <taxon>Fungi</taxon>
        <taxon>Dikarya</taxon>
        <taxon>Ascomycota</taxon>
        <taxon>Pezizomycotina</taxon>
        <taxon>Eurotiomycetes</taxon>
        <taxon>Eurotiomycetidae</taxon>
        <taxon>Eurotiales</taxon>
        <taxon>Aspergillaceae</taxon>
        <taxon>Aspergillus</taxon>
        <taxon>Aspergillus subgen. Nidulantes</taxon>
    </lineage>
</organism>
<dbReference type="RefSeq" id="XP_040705693.1">
    <property type="nucleotide sequence ID" value="XM_040844408.1"/>
</dbReference>
<reference evidence="2" key="1">
    <citation type="journal article" date="2017" name="Genome Biol.">
        <title>Comparative genomics reveals high biological diversity and specific adaptations in the industrially and medically important fungal genus Aspergillus.</title>
        <authorList>
            <person name="de Vries R.P."/>
            <person name="Riley R."/>
            <person name="Wiebenga A."/>
            <person name="Aguilar-Osorio G."/>
            <person name="Amillis S."/>
            <person name="Uchima C.A."/>
            <person name="Anderluh G."/>
            <person name="Asadollahi M."/>
            <person name="Askin M."/>
            <person name="Barry K."/>
            <person name="Battaglia E."/>
            <person name="Bayram O."/>
            <person name="Benocci T."/>
            <person name="Braus-Stromeyer S.A."/>
            <person name="Caldana C."/>
            <person name="Canovas D."/>
            <person name="Cerqueira G.C."/>
            <person name="Chen F."/>
            <person name="Chen W."/>
            <person name="Choi C."/>
            <person name="Clum A."/>
            <person name="Dos Santos R.A."/>
            <person name="Damasio A.R."/>
            <person name="Diallinas G."/>
            <person name="Emri T."/>
            <person name="Fekete E."/>
            <person name="Flipphi M."/>
            <person name="Freyberg S."/>
            <person name="Gallo A."/>
            <person name="Gournas C."/>
            <person name="Habgood R."/>
            <person name="Hainaut M."/>
            <person name="Harispe M.L."/>
            <person name="Henrissat B."/>
            <person name="Hilden K.S."/>
            <person name="Hope R."/>
            <person name="Hossain A."/>
            <person name="Karabika E."/>
            <person name="Karaffa L."/>
            <person name="Karanyi Z."/>
            <person name="Krasevec N."/>
            <person name="Kuo A."/>
            <person name="Kusch H."/>
            <person name="LaButti K."/>
            <person name="Lagendijk E.L."/>
            <person name="Lapidus A."/>
            <person name="Levasseur A."/>
            <person name="Lindquist E."/>
            <person name="Lipzen A."/>
            <person name="Logrieco A.F."/>
            <person name="MacCabe A."/>
            <person name="Maekelae M.R."/>
            <person name="Malavazi I."/>
            <person name="Melin P."/>
            <person name="Meyer V."/>
            <person name="Mielnichuk N."/>
            <person name="Miskei M."/>
            <person name="Molnar A.P."/>
            <person name="Mule G."/>
            <person name="Ngan C.Y."/>
            <person name="Orejas M."/>
            <person name="Orosz E."/>
            <person name="Ouedraogo J.P."/>
            <person name="Overkamp K.M."/>
            <person name="Park H.-S."/>
            <person name="Perrone G."/>
            <person name="Piumi F."/>
            <person name="Punt P.J."/>
            <person name="Ram A.F."/>
            <person name="Ramon A."/>
            <person name="Rauscher S."/>
            <person name="Record E."/>
            <person name="Riano-Pachon D.M."/>
            <person name="Robert V."/>
            <person name="Roehrig J."/>
            <person name="Ruller R."/>
            <person name="Salamov A."/>
            <person name="Salih N.S."/>
            <person name="Samson R.A."/>
            <person name="Sandor E."/>
            <person name="Sanguinetti M."/>
            <person name="Schuetze T."/>
            <person name="Sepcic K."/>
            <person name="Shelest E."/>
            <person name="Sherlock G."/>
            <person name="Sophianopoulou V."/>
            <person name="Squina F.M."/>
            <person name="Sun H."/>
            <person name="Susca A."/>
            <person name="Todd R.B."/>
            <person name="Tsang A."/>
            <person name="Unkles S.E."/>
            <person name="van de Wiele N."/>
            <person name="van Rossen-Uffink D."/>
            <person name="Oliveira J.V."/>
            <person name="Vesth T.C."/>
            <person name="Visser J."/>
            <person name="Yu J.-H."/>
            <person name="Zhou M."/>
            <person name="Andersen M.R."/>
            <person name="Archer D.B."/>
            <person name="Baker S.E."/>
            <person name="Benoit I."/>
            <person name="Brakhage A.A."/>
            <person name="Braus G.H."/>
            <person name="Fischer R."/>
            <person name="Frisvad J.C."/>
            <person name="Goldman G.H."/>
            <person name="Houbraken J."/>
            <person name="Oakley B."/>
            <person name="Pocsi I."/>
            <person name="Scazzocchio C."/>
            <person name="Seiboth B."/>
            <person name="vanKuyk P.A."/>
            <person name="Wortman J."/>
            <person name="Dyer P.S."/>
            <person name="Grigoriev I.V."/>
        </authorList>
    </citation>
    <scope>NUCLEOTIDE SEQUENCE [LARGE SCALE GENOMIC DNA]</scope>
    <source>
        <strain evidence="2">CBS 593.65</strain>
    </source>
</reference>
<keyword evidence="2" id="KW-1185">Reference proteome</keyword>
<gene>
    <name evidence="1" type="ORF">ASPSYDRAFT_27546</name>
</gene>
<name>A0A1L9TR37_9EURO</name>